<dbReference type="EC" id="2.7.7.41" evidence="14"/>
<dbReference type="PROSITE" id="PS01315">
    <property type="entry name" value="CDS"/>
    <property type="match status" value="1"/>
</dbReference>
<keyword evidence="8 13" id="KW-1133">Transmembrane helix</keyword>
<evidence type="ECO:0000256" key="6">
    <source>
        <dbReference type="ARBA" id="ARBA00022692"/>
    </source>
</evidence>
<gene>
    <name evidence="14" type="ORF">MNBD_ALPHA12-1148</name>
</gene>
<keyword evidence="12" id="KW-1208">Phospholipid metabolism</keyword>
<dbReference type="EMBL" id="UOEO01000061">
    <property type="protein sequence ID" value="VAW16963.1"/>
    <property type="molecule type" value="Genomic_DNA"/>
</dbReference>
<evidence type="ECO:0000256" key="2">
    <source>
        <dbReference type="ARBA" id="ARBA00010185"/>
    </source>
</evidence>
<dbReference type="GO" id="GO:0016024">
    <property type="term" value="P:CDP-diacylglycerol biosynthetic process"/>
    <property type="evidence" value="ECO:0007669"/>
    <property type="project" value="TreeGrafter"/>
</dbReference>
<evidence type="ECO:0000256" key="12">
    <source>
        <dbReference type="ARBA" id="ARBA00023264"/>
    </source>
</evidence>
<evidence type="ECO:0000256" key="13">
    <source>
        <dbReference type="SAM" id="Phobius"/>
    </source>
</evidence>
<dbReference type="AlphaFoldDB" id="A0A3B0TL91"/>
<evidence type="ECO:0000256" key="7">
    <source>
        <dbReference type="ARBA" id="ARBA00022695"/>
    </source>
</evidence>
<keyword evidence="5 14" id="KW-0808">Transferase</keyword>
<feature type="transmembrane region" description="Helical" evidence="13">
    <location>
        <begin position="186"/>
        <end position="205"/>
    </location>
</feature>
<keyword evidence="10 13" id="KW-0472">Membrane</keyword>
<comment type="similarity">
    <text evidence="2">Belongs to the CDS family.</text>
</comment>
<comment type="subcellular location">
    <subcellularLocation>
        <location evidence="1">Cell membrane</location>
        <topology evidence="1">Multi-pass membrane protein</topology>
    </subcellularLocation>
</comment>
<evidence type="ECO:0000313" key="14">
    <source>
        <dbReference type="EMBL" id="VAW16963.1"/>
    </source>
</evidence>
<reference evidence="14" key="1">
    <citation type="submission" date="2018-06" db="EMBL/GenBank/DDBJ databases">
        <authorList>
            <person name="Zhirakovskaya E."/>
        </authorList>
    </citation>
    <scope>NUCLEOTIDE SEQUENCE</scope>
</reference>
<proteinExistence type="inferred from homology"/>
<evidence type="ECO:0000256" key="9">
    <source>
        <dbReference type="ARBA" id="ARBA00023098"/>
    </source>
</evidence>
<keyword evidence="3" id="KW-1003">Cell membrane</keyword>
<feature type="transmembrane region" description="Helical" evidence="13">
    <location>
        <begin position="77"/>
        <end position="110"/>
    </location>
</feature>
<keyword evidence="11" id="KW-0594">Phospholipid biosynthesis</keyword>
<feature type="transmembrane region" description="Helical" evidence="13">
    <location>
        <begin position="211"/>
        <end position="230"/>
    </location>
</feature>
<keyword evidence="9" id="KW-0443">Lipid metabolism</keyword>
<evidence type="ECO:0000256" key="10">
    <source>
        <dbReference type="ARBA" id="ARBA00023136"/>
    </source>
</evidence>
<evidence type="ECO:0000256" key="11">
    <source>
        <dbReference type="ARBA" id="ARBA00023209"/>
    </source>
</evidence>
<organism evidence="14">
    <name type="scientific">hydrothermal vent metagenome</name>
    <dbReference type="NCBI Taxonomy" id="652676"/>
    <lineage>
        <taxon>unclassified sequences</taxon>
        <taxon>metagenomes</taxon>
        <taxon>ecological metagenomes</taxon>
    </lineage>
</organism>
<evidence type="ECO:0000256" key="4">
    <source>
        <dbReference type="ARBA" id="ARBA00022516"/>
    </source>
</evidence>
<dbReference type="GO" id="GO:0004605">
    <property type="term" value="F:phosphatidate cytidylyltransferase activity"/>
    <property type="evidence" value="ECO:0007669"/>
    <property type="project" value="UniProtKB-EC"/>
</dbReference>
<evidence type="ECO:0000256" key="1">
    <source>
        <dbReference type="ARBA" id="ARBA00004651"/>
    </source>
</evidence>
<protein>
    <submittedName>
        <fullName evidence="14">Phosphatidate cytidylyltransferase</fullName>
        <ecNumber evidence="14">2.7.7.41</ecNumber>
    </submittedName>
</protein>
<feature type="transmembrane region" description="Helical" evidence="13">
    <location>
        <begin position="31"/>
        <end position="57"/>
    </location>
</feature>
<keyword evidence="7 14" id="KW-0548">Nucleotidyltransferase</keyword>
<dbReference type="Pfam" id="PF01148">
    <property type="entry name" value="CTP_transf_1"/>
    <property type="match status" value="1"/>
</dbReference>
<evidence type="ECO:0000256" key="5">
    <source>
        <dbReference type="ARBA" id="ARBA00022679"/>
    </source>
</evidence>
<name>A0A3B0TL91_9ZZZZ</name>
<feature type="transmembrane region" description="Helical" evidence="13">
    <location>
        <begin position="117"/>
        <end position="137"/>
    </location>
</feature>
<evidence type="ECO:0000256" key="8">
    <source>
        <dbReference type="ARBA" id="ARBA00022989"/>
    </source>
</evidence>
<keyword evidence="4" id="KW-0444">Lipid biosynthesis</keyword>
<dbReference type="PANTHER" id="PTHR46382">
    <property type="entry name" value="PHOSPHATIDATE CYTIDYLYLTRANSFERASE"/>
    <property type="match status" value="1"/>
</dbReference>
<dbReference type="PANTHER" id="PTHR46382:SF1">
    <property type="entry name" value="PHOSPHATIDATE CYTIDYLYLTRANSFERASE"/>
    <property type="match status" value="1"/>
</dbReference>
<evidence type="ECO:0000256" key="3">
    <source>
        <dbReference type="ARBA" id="ARBA00022475"/>
    </source>
</evidence>
<dbReference type="InterPro" id="IPR000374">
    <property type="entry name" value="PC_trans"/>
</dbReference>
<feature type="transmembrane region" description="Helical" evidence="13">
    <location>
        <begin position="143"/>
        <end position="165"/>
    </location>
</feature>
<keyword evidence="6 13" id="KW-0812">Transmembrane</keyword>
<dbReference type="GO" id="GO:0005886">
    <property type="term" value="C:plasma membrane"/>
    <property type="evidence" value="ECO:0007669"/>
    <property type="project" value="UniProtKB-SubCell"/>
</dbReference>
<accession>A0A3B0TL91</accession>
<sequence length="288" mass="30374">MNKNSQGDEPAPKHNASRSWADMGPRLSSAFVLLAITIFMVWLGGIWFALLVAGVFAGIYREWEVMICASPMQPLGYVLAGLLALVAIGTSLGGVMVGGAVFGVAILVAATGKRTALAWRVFALAFISLVIMALIEIRGTQLVGFYASFFLGATVWMTDTGALFAGRHFGGAKLNPEISPAKTWSGALGGLAVGTLSGLLVWIVAVPMSSWWVGALLAATLSLTGQLGDLSESAMKRHFRIKDSSDLIPGHGGLMDRLDSLTFGALLVFGIGLWHQGLGQIAQGILLW</sequence>